<feature type="region of interest" description="Disordered" evidence="2">
    <location>
        <begin position="203"/>
        <end position="276"/>
    </location>
</feature>
<gene>
    <name evidence="3" type="ORF">M0813_03130</name>
</gene>
<proteinExistence type="predicted"/>
<protein>
    <submittedName>
        <fullName evidence="3">Uncharacterized protein</fullName>
    </submittedName>
</protein>
<comment type="caution">
    <text evidence="3">The sequence shown here is derived from an EMBL/GenBank/DDBJ whole genome shotgun (WGS) entry which is preliminary data.</text>
</comment>
<sequence length="308" mass="36719">MSQRDQNQSLTNSDLLRMEQFSSMLLGYSDQSTIKDFFSDRTYEENSISQFDQNRSFSPINIRQSLNSSLGYQESNEFQQPQEFGDELFSFKEENEINYQGYLFENMELKRDIETLQYQVDQLAIEINKETQLRNQINEELTRIKKCVNLSQQQQQQQQQLQQQSLPSKYQNNYYLKKNKSQTGNNFRSRKSKNSSKSLFLEKNNNYHLQSNQKISNNNSPKKKIKRRYSDQSFLNKNSNKNGNFQSVKRNNSFKKNNHKRKQQKKNHHTNLFNTQPNQKQLQKNILDQSNFSFFVGELKKLQTNDQN</sequence>
<dbReference type="Proteomes" id="UP001150062">
    <property type="component" value="Unassembled WGS sequence"/>
</dbReference>
<dbReference type="EMBL" id="JAOAOG010000224">
    <property type="protein sequence ID" value="KAJ6239422.1"/>
    <property type="molecule type" value="Genomic_DNA"/>
</dbReference>
<feature type="coiled-coil region" evidence="1">
    <location>
        <begin position="106"/>
        <end position="164"/>
    </location>
</feature>
<evidence type="ECO:0000313" key="3">
    <source>
        <dbReference type="EMBL" id="KAJ6239422.1"/>
    </source>
</evidence>
<accession>A0ABQ8Y3M5</accession>
<name>A0ABQ8Y3M5_9EUKA</name>
<evidence type="ECO:0000313" key="4">
    <source>
        <dbReference type="Proteomes" id="UP001150062"/>
    </source>
</evidence>
<evidence type="ECO:0000256" key="2">
    <source>
        <dbReference type="SAM" id="MobiDB-lite"/>
    </source>
</evidence>
<keyword evidence="1" id="KW-0175">Coiled coil</keyword>
<feature type="compositionally biased region" description="Polar residues" evidence="2">
    <location>
        <begin position="231"/>
        <end position="251"/>
    </location>
</feature>
<feature type="compositionally biased region" description="Basic residues" evidence="2">
    <location>
        <begin position="252"/>
        <end position="269"/>
    </location>
</feature>
<keyword evidence="4" id="KW-1185">Reference proteome</keyword>
<feature type="compositionally biased region" description="Low complexity" evidence="2">
    <location>
        <begin position="203"/>
        <end position="220"/>
    </location>
</feature>
<feature type="region of interest" description="Disordered" evidence="2">
    <location>
        <begin position="178"/>
        <end position="197"/>
    </location>
</feature>
<evidence type="ECO:0000256" key="1">
    <source>
        <dbReference type="SAM" id="Coils"/>
    </source>
</evidence>
<reference evidence="3" key="1">
    <citation type="submission" date="2022-08" db="EMBL/GenBank/DDBJ databases">
        <title>Novel sulfate-reducing endosymbionts in the free-living metamonad Anaeramoeba.</title>
        <authorList>
            <person name="Jerlstrom-Hultqvist J."/>
            <person name="Cepicka I."/>
            <person name="Gallot-Lavallee L."/>
            <person name="Salas-Leiva D."/>
            <person name="Curtis B.A."/>
            <person name="Zahonova K."/>
            <person name="Pipaliya S."/>
            <person name="Dacks J."/>
            <person name="Roger A.J."/>
        </authorList>
    </citation>
    <scope>NUCLEOTIDE SEQUENCE</scope>
    <source>
        <strain evidence="3">Schooner1</strain>
    </source>
</reference>
<organism evidence="3 4">
    <name type="scientific">Anaeramoeba flamelloides</name>
    <dbReference type="NCBI Taxonomy" id="1746091"/>
    <lineage>
        <taxon>Eukaryota</taxon>
        <taxon>Metamonada</taxon>
        <taxon>Anaeramoebidae</taxon>
        <taxon>Anaeramoeba</taxon>
    </lineage>
</organism>